<dbReference type="EMBL" id="JACGWZ010000004">
    <property type="protein sequence ID" value="MBA8825703.1"/>
    <property type="molecule type" value="Genomic_DNA"/>
</dbReference>
<dbReference type="Proteomes" id="UP000569329">
    <property type="component" value="Unassembled WGS sequence"/>
</dbReference>
<comment type="caution">
    <text evidence="2">The sequence shown here is derived from an EMBL/GenBank/DDBJ whole genome shotgun (WGS) entry which is preliminary data.</text>
</comment>
<evidence type="ECO:0000313" key="3">
    <source>
        <dbReference type="Proteomes" id="UP000569329"/>
    </source>
</evidence>
<name>A0A839DXD1_9PSEU</name>
<evidence type="ECO:0000313" key="2">
    <source>
        <dbReference type="EMBL" id="MBA8825703.1"/>
    </source>
</evidence>
<gene>
    <name evidence="2" type="ORF">FHX42_003069</name>
</gene>
<organism evidence="2 3">
    <name type="scientific">Halosaccharopolyspora lacisalsi</name>
    <dbReference type="NCBI Taxonomy" id="1000566"/>
    <lineage>
        <taxon>Bacteria</taxon>
        <taxon>Bacillati</taxon>
        <taxon>Actinomycetota</taxon>
        <taxon>Actinomycetes</taxon>
        <taxon>Pseudonocardiales</taxon>
        <taxon>Pseudonocardiaceae</taxon>
        <taxon>Halosaccharopolyspora</taxon>
    </lineage>
</organism>
<accession>A0A839DXD1</accession>
<evidence type="ECO:0000256" key="1">
    <source>
        <dbReference type="SAM" id="MobiDB-lite"/>
    </source>
</evidence>
<dbReference type="RefSeq" id="WP_182544990.1">
    <property type="nucleotide sequence ID" value="NZ_JACGWZ010000004.1"/>
</dbReference>
<feature type="region of interest" description="Disordered" evidence="1">
    <location>
        <begin position="17"/>
        <end position="78"/>
    </location>
</feature>
<reference evidence="2 3" key="1">
    <citation type="submission" date="2020-07" db="EMBL/GenBank/DDBJ databases">
        <title>Sequencing the genomes of 1000 actinobacteria strains.</title>
        <authorList>
            <person name="Klenk H.-P."/>
        </authorList>
    </citation>
    <scope>NUCLEOTIDE SEQUENCE [LARGE SCALE GENOMIC DNA]</scope>
    <source>
        <strain evidence="2 3">DSM 45975</strain>
    </source>
</reference>
<proteinExistence type="predicted"/>
<sequence length="78" mass="8046">MTQDRRGPVEVAAYRLEDGHYVPETTAKLGDGPASSPPVTCPSSWTSSPCDCGSPDNDDGAGVAPGPVSNPYTSDHGR</sequence>
<protein>
    <submittedName>
        <fullName evidence="2">Uncharacterized protein</fullName>
    </submittedName>
</protein>
<keyword evidence="3" id="KW-1185">Reference proteome</keyword>
<dbReference type="AlphaFoldDB" id="A0A839DXD1"/>